<evidence type="ECO:0008006" key="3">
    <source>
        <dbReference type="Google" id="ProtNLM"/>
    </source>
</evidence>
<dbReference type="GeneID" id="90073558"/>
<gene>
    <name evidence="1" type="ORF">DASC09_029040</name>
</gene>
<dbReference type="InterPro" id="IPR014752">
    <property type="entry name" value="Arrestin-like_C"/>
</dbReference>
<keyword evidence="2" id="KW-1185">Reference proteome</keyword>
<dbReference type="AlphaFoldDB" id="A0AAV5QMB2"/>
<sequence>MKLSLELDQEPDHVFTFGDSILGELELKTEVSTYIKSMIVRISGISLTNVEDTLSPRNRRTVRKIIDDKIVLFPKPQDMTDQPLELSAGKYLYSFIIDINDPAKYDDLLDPNISPAGYGVLGEYKCKKVNIPLQFPPSFNHKSLQGNAKVTYSLIGELVLENGKVIQTTKKIRFAPLNRALAYSLRHLCQLYSRPPNSTPTLLRNTCFLETQITVPVSNKHCLQKGFLNIKSSQKSKMNIPLVVACEFKPYLPRHTSLAVSNRFLQTHNPLSDFINIHIVSPLSPSTIQALTGSTQTPIKLEYFKISLTQKIIFGSTAKRLDTKDIPLIDIEEPLSLDFKPIPAERYQLSSSYLEKWEPFLDHRQYYQFTVPKKLLSKPIPNLPQSFIYHNIQNDYHLDVKSIIGSGNHRTPIGCDCPVVMLGPEEQTVDVVPEYSEKIRSGEVFVEVTNEVLPMYSL</sequence>
<dbReference type="EMBL" id="BTFZ01000010">
    <property type="protein sequence ID" value="GMM35579.1"/>
    <property type="molecule type" value="Genomic_DNA"/>
</dbReference>
<dbReference type="RefSeq" id="XP_064852579.1">
    <property type="nucleotide sequence ID" value="XM_064996507.1"/>
</dbReference>
<comment type="caution">
    <text evidence="1">The sequence shown here is derived from an EMBL/GenBank/DDBJ whole genome shotgun (WGS) entry which is preliminary data.</text>
</comment>
<reference evidence="1 2" key="1">
    <citation type="journal article" date="2023" name="Elife">
        <title>Identification of key yeast species and microbe-microbe interactions impacting larval growth of Drosophila in the wild.</title>
        <authorList>
            <person name="Mure A."/>
            <person name="Sugiura Y."/>
            <person name="Maeda R."/>
            <person name="Honda K."/>
            <person name="Sakurai N."/>
            <person name="Takahashi Y."/>
            <person name="Watada M."/>
            <person name="Katoh T."/>
            <person name="Gotoh A."/>
            <person name="Gotoh Y."/>
            <person name="Taniguchi I."/>
            <person name="Nakamura K."/>
            <person name="Hayashi T."/>
            <person name="Katayama T."/>
            <person name="Uemura T."/>
            <person name="Hattori Y."/>
        </authorList>
    </citation>
    <scope>NUCLEOTIDE SEQUENCE [LARGE SCALE GENOMIC DNA]</scope>
    <source>
        <strain evidence="1 2">SC-9</strain>
    </source>
</reference>
<evidence type="ECO:0000313" key="2">
    <source>
        <dbReference type="Proteomes" id="UP001360560"/>
    </source>
</evidence>
<proteinExistence type="predicted"/>
<protein>
    <recommendedName>
        <fullName evidence="3">Arrestin-like N-terminal domain-containing protein</fullName>
    </recommendedName>
</protein>
<name>A0AAV5QMB2_9ASCO</name>
<dbReference type="Gene3D" id="2.60.40.640">
    <property type="match status" value="1"/>
</dbReference>
<evidence type="ECO:0000313" key="1">
    <source>
        <dbReference type="EMBL" id="GMM35579.1"/>
    </source>
</evidence>
<organism evidence="1 2">
    <name type="scientific">Saccharomycopsis crataegensis</name>
    <dbReference type="NCBI Taxonomy" id="43959"/>
    <lineage>
        <taxon>Eukaryota</taxon>
        <taxon>Fungi</taxon>
        <taxon>Dikarya</taxon>
        <taxon>Ascomycota</taxon>
        <taxon>Saccharomycotina</taxon>
        <taxon>Saccharomycetes</taxon>
        <taxon>Saccharomycopsidaceae</taxon>
        <taxon>Saccharomycopsis</taxon>
    </lineage>
</organism>
<accession>A0AAV5QMB2</accession>
<dbReference type="Proteomes" id="UP001360560">
    <property type="component" value="Unassembled WGS sequence"/>
</dbReference>